<protein>
    <recommendedName>
        <fullName evidence="2">Ribosomal silencing factor RsfS</fullName>
    </recommendedName>
</protein>
<dbReference type="PANTHER" id="PTHR21043">
    <property type="entry name" value="IOJAP SUPERFAMILY ORTHOLOG"/>
    <property type="match status" value="1"/>
</dbReference>
<dbReference type="HAMAP" id="MF_01477">
    <property type="entry name" value="Iojap_RsfS"/>
    <property type="match status" value="1"/>
</dbReference>
<proteinExistence type="inferred from homology"/>
<comment type="caution">
    <text evidence="3">The sequence shown here is derived from an EMBL/GenBank/DDBJ whole genome shotgun (WGS) entry which is preliminary data.</text>
</comment>
<reference evidence="3 4" key="1">
    <citation type="submission" date="2020-03" db="EMBL/GenBank/DDBJ databases">
        <title>Genomic Encyclopedia of Type Strains, Phase IV (KMG-IV): sequencing the most valuable type-strain genomes for metagenomic binning, comparative biology and taxonomic classification.</title>
        <authorList>
            <person name="Goeker M."/>
        </authorList>
    </citation>
    <scope>NUCLEOTIDE SEQUENCE [LARGE SCALE GENOMIC DNA]</scope>
    <source>
        <strain evidence="3 4">DSM 105096</strain>
    </source>
</reference>
<evidence type="ECO:0000313" key="3">
    <source>
        <dbReference type="EMBL" id="NJC26021.1"/>
    </source>
</evidence>
<name>A0ABX0X9V4_9BACT</name>
<evidence type="ECO:0000256" key="1">
    <source>
        <dbReference type="ARBA" id="ARBA00010574"/>
    </source>
</evidence>
<dbReference type="NCBIfam" id="TIGR00090">
    <property type="entry name" value="rsfS_iojap_ybeB"/>
    <property type="match status" value="1"/>
</dbReference>
<comment type="subcellular location">
    <subcellularLocation>
        <location evidence="2">Cytoplasm</location>
    </subcellularLocation>
</comment>
<comment type="subunit">
    <text evidence="2">Interacts with ribosomal protein uL14 (rplN).</text>
</comment>
<organism evidence="3 4">
    <name type="scientific">Neolewinella antarctica</name>
    <dbReference type="NCBI Taxonomy" id="442734"/>
    <lineage>
        <taxon>Bacteria</taxon>
        <taxon>Pseudomonadati</taxon>
        <taxon>Bacteroidota</taxon>
        <taxon>Saprospiria</taxon>
        <taxon>Saprospirales</taxon>
        <taxon>Lewinellaceae</taxon>
        <taxon>Neolewinella</taxon>
    </lineage>
</organism>
<dbReference type="EMBL" id="JAATJH010000002">
    <property type="protein sequence ID" value="NJC26021.1"/>
    <property type="molecule type" value="Genomic_DNA"/>
</dbReference>
<dbReference type="PANTHER" id="PTHR21043:SF0">
    <property type="entry name" value="MITOCHONDRIAL ASSEMBLY OF RIBOSOMAL LARGE SUBUNIT PROTEIN 1"/>
    <property type="match status" value="1"/>
</dbReference>
<comment type="function">
    <text evidence="2">Functions as a ribosomal silencing factor. Interacts with ribosomal protein uL14 (rplN), blocking formation of intersubunit bridge B8. Prevents association of the 30S and 50S ribosomal subunits and the formation of functional ribosomes, thus repressing translation.</text>
</comment>
<keyword evidence="2" id="KW-0810">Translation regulation</keyword>
<keyword evidence="4" id="KW-1185">Reference proteome</keyword>
<accession>A0ABX0X9V4</accession>
<dbReference type="InterPro" id="IPR043519">
    <property type="entry name" value="NT_sf"/>
</dbReference>
<dbReference type="RefSeq" id="WP_245184488.1">
    <property type="nucleotide sequence ID" value="NZ_JAATJH010000002.1"/>
</dbReference>
<dbReference type="Proteomes" id="UP000770785">
    <property type="component" value="Unassembled WGS sequence"/>
</dbReference>
<dbReference type="Gene3D" id="3.30.460.10">
    <property type="entry name" value="Beta Polymerase, domain 2"/>
    <property type="match status" value="1"/>
</dbReference>
<evidence type="ECO:0000256" key="2">
    <source>
        <dbReference type="HAMAP-Rule" id="MF_01477"/>
    </source>
</evidence>
<dbReference type="InterPro" id="IPR004394">
    <property type="entry name" value="Iojap/RsfS/C7orf30"/>
</dbReference>
<dbReference type="SUPFAM" id="SSF81301">
    <property type="entry name" value="Nucleotidyltransferase"/>
    <property type="match status" value="1"/>
</dbReference>
<dbReference type="Pfam" id="PF02410">
    <property type="entry name" value="RsfS"/>
    <property type="match status" value="1"/>
</dbReference>
<keyword evidence="2" id="KW-0678">Repressor</keyword>
<gene>
    <name evidence="2" type="primary">rsfS</name>
    <name evidence="3" type="ORF">GGR27_001520</name>
</gene>
<keyword evidence="2" id="KW-0963">Cytoplasm</keyword>
<evidence type="ECO:0000313" key="4">
    <source>
        <dbReference type="Proteomes" id="UP000770785"/>
    </source>
</evidence>
<sequence>MNTSTNISASDNTSEKMAQRLDVIVDAMQDIKAKKIIKIDLRKLHDRPTDFFVICEGESVTQVASIADNIQNRLKREIGEYPKSVNSGTVAKWVCMDYFDTIVHVFYPETRAFYEMEDLWSDGEFVRYEDA</sequence>
<comment type="similarity">
    <text evidence="1 2">Belongs to the Iojap/RsfS family.</text>
</comment>